<dbReference type="AlphaFoldDB" id="A0A8H8CPQ5"/>
<dbReference type="PROSITE" id="PS51767">
    <property type="entry name" value="PEPTIDASE_A1"/>
    <property type="match status" value="1"/>
</dbReference>
<sequence>MFRLNLRIKYNLLDAHSFSAVPSHPGKKRASSEDIPVVDQESDTSYIGSLSIGTPPQPFQVVLDTGSSDLWVKAPPCSECQGEDLEGPCTVCDPSAPLFMSSSSSTFQPTAQQAIKITYGSGAVRGSVSKDVVIMGGFTVPSQIFLTASTISKDIVDGQVAGIMGLAFSTLSDTQAIPFWQQLANNGELSSTEMSFWLQRDESQSQPQSDETQGGVLTLGGRNSSLFVGDIDFNDIPVNTPTYWLQAVSAVTVNGQSIAITEATSLAAIDTGTTLLAGPPADVAAIWAAVPGSSPAGDKAPGFYFFPCTTDVSVSFSFGGQSWPIAVQDMIHGTVDPAGTLCVGSIYDLSQGTNQLPPPGSPNWIVGDTFLKNVYTIFRMTPPSVGFAQLSALAGGSDTVSSTDSKTTHSNSDVTTSTS</sequence>
<evidence type="ECO:0000313" key="9">
    <source>
        <dbReference type="EMBL" id="KAG5172354.1"/>
    </source>
</evidence>
<dbReference type="GO" id="GO:0006508">
    <property type="term" value="P:proteolysis"/>
    <property type="evidence" value="ECO:0007669"/>
    <property type="project" value="UniProtKB-KW"/>
</dbReference>
<dbReference type="PANTHER" id="PTHR47966">
    <property type="entry name" value="BETA-SITE APP-CLEAVING ENZYME, ISOFORM A-RELATED"/>
    <property type="match status" value="1"/>
</dbReference>
<proteinExistence type="inferred from homology"/>
<evidence type="ECO:0000256" key="1">
    <source>
        <dbReference type="ARBA" id="ARBA00007447"/>
    </source>
</evidence>
<comment type="caution">
    <text evidence="9">The sequence shown here is derived from an EMBL/GenBank/DDBJ whole genome shotgun (WGS) entry which is preliminary data.</text>
</comment>
<dbReference type="PANTHER" id="PTHR47966:SF51">
    <property type="entry name" value="BETA-SITE APP-CLEAVING ENZYME, ISOFORM A-RELATED"/>
    <property type="match status" value="1"/>
</dbReference>
<evidence type="ECO:0000256" key="5">
    <source>
        <dbReference type="PIRSR" id="PIRSR601461-1"/>
    </source>
</evidence>
<keyword evidence="4 6" id="KW-0378">Hydrolase</keyword>
<evidence type="ECO:0000256" key="4">
    <source>
        <dbReference type="ARBA" id="ARBA00022801"/>
    </source>
</evidence>
<accession>A0A8H8CPQ5</accession>
<feature type="domain" description="Peptidase A1" evidence="8">
    <location>
        <begin position="46"/>
        <end position="388"/>
    </location>
</feature>
<dbReference type="Pfam" id="PF00026">
    <property type="entry name" value="Asp"/>
    <property type="match status" value="1"/>
</dbReference>
<evidence type="ECO:0000256" key="2">
    <source>
        <dbReference type="ARBA" id="ARBA00022670"/>
    </source>
</evidence>
<feature type="active site" evidence="5">
    <location>
        <position position="270"/>
    </location>
</feature>
<organism evidence="9">
    <name type="scientific">Psilocybe cubensis</name>
    <name type="common">Psychedelic mushroom</name>
    <name type="synonym">Stropharia cubensis</name>
    <dbReference type="NCBI Taxonomy" id="181762"/>
    <lineage>
        <taxon>Eukaryota</taxon>
        <taxon>Fungi</taxon>
        <taxon>Dikarya</taxon>
        <taxon>Basidiomycota</taxon>
        <taxon>Agaricomycotina</taxon>
        <taxon>Agaricomycetes</taxon>
        <taxon>Agaricomycetidae</taxon>
        <taxon>Agaricales</taxon>
        <taxon>Agaricineae</taxon>
        <taxon>Strophariaceae</taxon>
        <taxon>Psilocybe</taxon>
    </lineage>
</organism>
<dbReference type="GO" id="GO:0004190">
    <property type="term" value="F:aspartic-type endopeptidase activity"/>
    <property type="evidence" value="ECO:0007669"/>
    <property type="project" value="UniProtKB-KW"/>
</dbReference>
<dbReference type="FunFam" id="2.40.70.10:FF:000115">
    <property type="entry name" value="Lysosomal aspartic protease"/>
    <property type="match status" value="1"/>
</dbReference>
<dbReference type="InterPro" id="IPR001461">
    <property type="entry name" value="Aspartic_peptidase_A1"/>
</dbReference>
<dbReference type="CDD" id="cd05471">
    <property type="entry name" value="pepsin_like"/>
    <property type="match status" value="1"/>
</dbReference>
<name>A0A8H8CPQ5_PSICU</name>
<dbReference type="InterPro" id="IPR001969">
    <property type="entry name" value="Aspartic_peptidase_AS"/>
</dbReference>
<feature type="region of interest" description="Disordered" evidence="7">
    <location>
        <begin position="398"/>
        <end position="419"/>
    </location>
</feature>
<keyword evidence="2 6" id="KW-0645">Protease</keyword>
<dbReference type="PROSITE" id="PS00141">
    <property type="entry name" value="ASP_PROTEASE"/>
    <property type="match status" value="2"/>
</dbReference>
<feature type="active site" evidence="5">
    <location>
        <position position="64"/>
    </location>
</feature>
<dbReference type="InterPro" id="IPR021109">
    <property type="entry name" value="Peptidase_aspartic_dom_sf"/>
</dbReference>
<comment type="similarity">
    <text evidence="1 6">Belongs to the peptidase A1 family.</text>
</comment>
<dbReference type="InterPro" id="IPR034164">
    <property type="entry name" value="Pepsin-like_dom"/>
</dbReference>
<reference evidence="9" key="1">
    <citation type="submission" date="2021-02" db="EMBL/GenBank/DDBJ databases">
        <title>Psilocybe cubensis genome.</title>
        <authorList>
            <person name="Mckernan K.J."/>
            <person name="Crawford S."/>
            <person name="Trippe A."/>
            <person name="Kane L.T."/>
            <person name="Mclaughlin S."/>
        </authorList>
    </citation>
    <scope>NUCLEOTIDE SEQUENCE [LARGE SCALE GENOMIC DNA]</scope>
    <source>
        <strain evidence="9">MGC-MH-2018</strain>
    </source>
</reference>
<dbReference type="PRINTS" id="PR00792">
    <property type="entry name" value="PEPSIN"/>
</dbReference>
<evidence type="ECO:0000256" key="3">
    <source>
        <dbReference type="ARBA" id="ARBA00022750"/>
    </source>
</evidence>
<gene>
    <name evidence="9" type="ORF">JR316_001853</name>
</gene>
<evidence type="ECO:0000256" key="6">
    <source>
        <dbReference type="RuleBase" id="RU000454"/>
    </source>
</evidence>
<feature type="compositionally biased region" description="Low complexity" evidence="7">
    <location>
        <begin position="398"/>
        <end position="410"/>
    </location>
</feature>
<dbReference type="SUPFAM" id="SSF50630">
    <property type="entry name" value="Acid proteases"/>
    <property type="match status" value="1"/>
</dbReference>
<dbReference type="InterPro" id="IPR033121">
    <property type="entry name" value="PEPTIDASE_A1"/>
</dbReference>
<evidence type="ECO:0000256" key="7">
    <source>
        <dbReference type="SAM" id="MobiDB-lite"/>
    </source>
</evidence>
<keyword evidence="3 6" id="KW-0064">Aspartyl protease</keyword>
<dbReference type="EMBL" id="JAFIQS010000002">
    <property type="protein sequence ID" value="KAG5172354.1"/>
    <property type="molecule type" value="Genomic_DNA"/>
</dbReference>
<protein>
    <recommendedName>
        <fullName evidence="8">Peptidase A1 domain-containing protein</fullName>
    </recommendedName>
</protein>
<evidence type="ECO:0000259" key="8">
    <source>
        <dbReference type="PROSITE" id="PS51767"/>
    </source>
</evidence>
<dbReference type="Gene3D" id="2.40.70.10">
    <property type="entry name" value="Acid Proteases"/>
    <property type="match status" value="2"/>
</dbReference>